<name>D6A4N1_STRV1</name>
<feature type="compositionally biased region" description="Low complexity" evidence="1">
    <location>
        <begin position="42"/>
        <end position="56"/>
    </location>
</feature>
<organism evidence="2 3">
    <name type="scientific">Streptomyces viridosporus (strain ATCC 14672 / DSM 40746 / JCM 4963 / KCTC 9882 / NRRL B-12104 / FH 1290)</name>
    <name type="common">Streptomyces ghanaensis</name>
    <dbReference type="NCBI Taxonomy" id="566461"/>
    <lineage>
        <taxon>Bacteria</taxon>
        <taxon>Bacillati</taxon>
        <taxon>Actinomycetota</taxon>
        <taxon>Actinomycetes</taxon>
        <taxon>Kitasatosporales</taxon>
        <taxon>Streptomycetaceae</taxon>
        <taxon>Streptomyces</taxon>
    </lineage>
</organism>
<feature type="compositionally biased region" description="Pro residues" evidence="1">
    <location>
        <begin position="1"/>
        <end position="10"/>
    </location>
</feature>
<proteinExistence type="predicted"/>
<dbReference type="Proteomes" id="UP000003824">
    <property type="component" value="Unassembled WGS sequence"/>
</dbReference>
<accession>D6A4N1</accession>
<gene>
    <name evidence="2" type="ORF">SSFG_02938</name>
</gene>
<feature type="region of interest" description="Disordered" evidence="1">
    <location>
        <begin position="1"/>
        <end position="25"/>
    </location>
</feature>
<evidence type="ECO:0000313" key="2">
    <source>
        <dbReference type="EMBL" id="EFE67692.2"/>
    </source>
</evidence>
<dbReference type="EMBL" id="DS999641">
    <property type="protein sequence ID" value="EFE67692.2"/>
    <property type="molecule type" value="Genomic_DNA"/>
</dbReference>
<protein>
    <submittedName>
        <fullName evidence="2">Predicted protein</fullName>
    </submittedName>
</protein>
<reference evidence="3" key="1">
    <citation type="submission" date="2008-12" db="EMBL/GenBank/DDBJ databases">
        <title>Annotation of Streptomyces ghanaensis ATCC 14672.</title>
        <authorList>
            <consortium name="The Broad Institute Genome Sequencing Platform"/>
            <consortium name="Broad Institute Microbial Sequencing Center"/>
            <person name="Fischbach M."/>
            <person name="Ward D."/>
            <person name="Young S."/>
            <person name="Kodira C.D."/>
            <person name="Zeng Q."/>
            <person name="Koehrsen M."/>
            <person name="Godfrey P."/>
            <person name="Alvarado L."/>
            <person name="Berlin A.M."/>
            <person name="Borenstein D."/>
            <person name="Chen Z."/>
            <person name="Engels R."/>
            <person name="Freedman E."/>
            <person name="Gellesch M."/>
            <person name="Goldberg J."/>
            <person name="Griggs A."/>
            <person name="Gujja S."/>
            <person name="Heiman D.I."/>
            <person name="Hepburn T.A."/>
            <person name="Howarth C."/>
            <person name="Jen D."/>
            <person name="Larson L."/>
            <person name="Lewis B."/>
            <person name="Mehta T."/>
            <person name="Park D."/>
            <person name="Pearson M."/>
            <person name="Roberts A."/>
            <person name="Saif S."/>
            <person name="Shea T.D."/>
            <person name="Shenoy N."/>
            <person name="Sisk P."/>
            <person name="Stolte C."/>
            <person name="Sykes S.N."/>
            <person name="Walk T."/>
            <person name="White J."/>
            <person name="Yandava C."/>
            <person name="Straight P."/>
            <person name="Clardy J."/>
            <person name="Hung D."/>
            <person name="Kolter R."/>
            <person name="Mekalanos J."/>
            <person name="Walker S."/>
            <person name="Walsh C.T."/>
            <person name="Wieland B.L.C."/>
            <person name="Ilzarbe M."/>
            <person name="Galagan J."/>
            <person name="Nusbaum C."/>
            <person name="Birren B."/>
        </authorList>
    </citation>
    <scope>NUCLEOTIDE SEQUENCE [LARGE SCALE GENOMIC DNA]</scope>
    <source>
        <strain evidence="3">ATCC 14672 / DSM 40746 / JCM 4963 / KCTC 9882 / NRRL B-12104 / FH 1290</strain>
    </source>
</reference>
<feature type="region of interest" description="Disordered" evidence="1">
    <location>
        <begin position="42"/>
        <end position="80"/>
    </location>
</feature>
<evidence type="ECO:0000256" key="1">
    <source>
        <dbReference type="SAM" id="MobiDB-lite"/>
    </source>
</evidence>
<sequence length="80" mass="8282">MSRAGIPPPAARTAWNGGPPGPGVSELLAHDVEAAVRRAGARVHPAGARADAVRVPPVRPLRPAHPSAPPRRAATRARRP</sequence>
<evidence type="ECO:0000313" key="3">
    <source>
        <dbReference type="Proteomes" id="UP000003824"/>
    </source>
</evidence>
<dbReference type="AlphaFoldDB" id="D6A4N1"/>